<dbReference type="Gene3D" id="3.40.30.10">
    <property type="entry name" value="Glutaredoxin"/>
    <property type="match status" value="1"/>
</dbReference>
<keyword evidence="3" id="KW-1185">Reference proteome</keyword>
<feature type="region of interest" description="Disordered" evidence="1">
    <location>
        <begin position="116"/>
        <end position="136"/>
    </location>
</feature>
<dbReference type="GO" id="GO:0003677">
    <property type="term" value="F:DNA binding"/>
    <property type="evidence" value="ECO:0007669"/>
    <property type="project" value="InterPro"/>
</dbReference>
<evidence type="ECO:0000313" key="3">
    <source>
        <dbReference type="Proteomes" id="UP000318065"/>
    </source>
</evidence>
<dbReference type="OrthoDB" id="9801358at2"/>
<reference evidence="2" key="1">
    <citation type="journal article" date="2019" name="Microbiol. Resour. Announc.">
        <title>Complete Genome Sequence of Rubrobacter xylanophilus Strain AA3-22, Isolated from Arima Onsen in Japan.</title>
        <authorList>
            <person name="Tomariguchi N."/>
            <person name="Miyazaki K."/>
        </authorList>
    </citation>
    <scope>NUCLEOTIDE SEQUENCE [LARGE SCALE GENOMIC DNA]</scope>
    <source>
        <strain evidence="2">AA3-22</strain>
    </source>
</reference>
<proteinExistence type="predicted"/>
<name>A0A510HLR0_9ACTN</name>
<dbReference type="NCBIfam" id="NF033727">
    <property type="entry name" value="chaperon_ArsD"/>
    <property type="match status" value="1"/>
</dbReference>
<evidence type="ECO:0008006" key="4">
    <source>
        <dbReference type="Google" id="ProtNLM"/>
    </source>
</evidence>
<dbReference type="AlphaFoldDB" id="A0A510HLR0"/>
<dbReference type="GO" id="GO:0046685">
    <property type="term" value="P:response to arsenic-containing substance"/>
    <property type="evidence" value="ECO:0007669"/>
    <property type="project" value="InterPro"/>
</dbReference>
<dbReference type="Pfam" id="PF06953">
    <property type="entry name" value="ArsD"/>
    <property type="match status" value="1"/>
</dbReference>
<sequence>MSELKKGMLPLTAEAPGTVTVSVYDPAMCCTSGVCGPVVDPELQRISRDLRWVESQGARVERFNLAQETDAFVRNPRVTGLMQAFGDGALPAVLVEGEVVAHGRYPTREEILAAARKPAGDEPREAGGCAPGSGCC</sequence>
<accession>A0A510HLR0</accession>
<dbReference type="RefSeq" id="WP_143528886.1">
    <property type="nucleotide sequence ID" value="NZ_AP019791.1"/>
</dbReference>
<dbReference type="EMBL" id="AP019791">
    <property type="protein sequence ID" value="BBL80940.1"/>
    <property type="molecule type" value="Genomic_DNA"/>
</dbReference>
<gene>
    <name evidence="2" type="ORF">RxyAA322_27940</name>
</gene>
<evidence type="ECO:0000313" key="2">
    <source>
        <dbReference type="EMBL" id="BBL80940.1"/>
    </source>
</evidence>
<dbReference type="Proteomes" id="UP000318065">
    <property type="component" value="Chromosome"/>
</dbReference>
<dbReference type="InterPro" id="IPR010712">
    <property type="entry name" value="Arsenical-R_ArsD"/>
</dbReference>
<protein>
    <recommendedName>
        <fullName evidence="4">Arsenical resistance operon trans-acting repressor ArsD</fullName>
    </recommendedName>
</protein>
<dbReference type="GO" id="GO:0045892">
    <property type="term" value="P:negative regulation of DNA-templated transcription"/>
    <property type="evidence" value="ECO:0007669"/>
    <property type="project" value="InterPro"/>
</dbReference>
<evidence type="ECO:0000256" key="1">
    <source>
        <dbReference type="SAM" id="MobiDB-lite"/>
    </source>
</evidence>
<organism evidence="2 3">
    <name type="scientific">Rubrobacter xylanophilus</name>
    <dbReference type="NCBI Taxonomy" id="49319"/>
    <lineage>
        <taxon>Bacteria</taxon>
        <taxon>Bacillati</taxon>
        <taxon>Actinomycetota</taxon>
        <taxon>Rubrobacteria</taxon>
        <taxon>Rubrobacterales</taxon>
        <taxon>Rubrobacteraceae</taxon>
        <taxon>Rubrobacter</taxon>
    </lineage>
</organism>